<accession>A0A2H3HI34</accession>
<evidence type="ECO:0008006" key="4">
    <source>
        <dbReference type="Google" id="ProtNLM"/>
    </source>
</evidence>
<feature type="signal peptide" evidence="1">
    <location>
        <begin position="1"/>
        <end position="21"/>
    </location>
</feature>
<organism evidence="2 3">
    <name type="scientific">Fusarium oxysporum f. sp. radicis-cucumerinum</name>
    <dbReference type="NCBI Taxonomy" id="327505"/>
    <lineage>
        <taxon>Eukaryota</taxon>
        <taxon>Fungi</taxon>
        <taxon>Dikarya</taxon>
        <taxon>Ascomycota</taxon>
        <taxon>Pezizomycotina</taxon>
        <taxon>Sordariomycetes</taxon>
        <taxon>Hypocreomycetidae</taxon>
        <taxon>Hypocreales</taxon>
        <taxon>Nectriaceae</taxon>
        <taxon>Fusarium</taxon>
        <taxon>Fusarium oxysporum species complex</taxon>
    </lineage>
</organism>
<dbReference type="Pfam" id="PF00378">
    <property type="entry name" value="ECH_1"/>
    <property type="match status" value="1"/>
</dbReference>
<dbReference type="PANTHER" id="PTHR11941">
    <property type="entry name" value="ENOYL-COA HYDRATASE-RELATED"/>
    <property type="match status" value="1"/>
</dbReference>
<sequence>MVPTWLKNIIISGALLQSAFALDLPKYRGLKTAQHGSVLEVTLHNPDSAINLWGVDFQDGMTDLVGRLHNDNETKVVIFKSDVPKFFCAHLDLLMPGVATVGPKFARLMYDISDLPQVTIGAVEGRARGGGNEFLLALDMRFASEPESFFGQIEVGTGLIPGGGGSQHLPRLIGRGLALEYLLSGNDINAKDAARLGWINKSFRSSKEMYKYIDGLTSRLRLFPLPAMAAIKKAVNARSRPTLQDLLTDAASFTARLSDPAVPALIGRALEVTNNLTLGDAELNLGRDLPLVYQ</sequence>
<evidence type="ECO:0000313" key="3">
    <source>
        <dbReference type="Proteomes" id="UP000219602"/>
    </source>
</evidence>
<dbReference type="EMBL" id="MABQ02000004">
    <property type="protein sequence ID" value="PCD37079.1"/>
    <property type="molecule type" value="Genomic_DNA"/>
</dbReference>
<protein>
    <recommendedName>
        <fullName evidence="4">Enoyl-CoA hydratase</fullName>
    </recommendedName>
</protein>
<dbReference type="GO" id="GO:0003824">
    <property type="term" value="F:catalytic activity"/>
    <property type="evidence" value="ECO:0007669"/>
    <property type="project" value="UniProtKB-ARBA"/>
</dbReference>
<dbReference type="STRING" id="327505.A0A2H3HI34"/>
<dbReference type="Proteomes" id="UP000219602">
    <property type="component" value="Chromosome 5"/>
</dbReference>
<reference evidence="2 3" key="2">
    <citation type="journal article" date="2017" name="Sci. Rep.">
        <title>A mobile pathogenicity chromosome in Fusarium oxysporum for infection of multiple cucurbit species.</title>
        <authorList>
            <person name="van Dam P."/>
            <person name="Fokkens L."/>
            <person name="Ayukawa Y."/>
            <person name="van der Gragt M."/>
            <person name="Ter Horst A."/>
            <person name="Brankovics B."/>
            <person name="Houterman P.M."/>
            <person name="Arie T."/>
            <person name="Rep M."/>
        </authorList>
    </citation>
    <scope>NUCLEOTIDE SEQUENCE [LARGE SCALE GENOMIC DNA]</scope>
    <source>
        <strain evidence="2 3">Forc016</strain>
    </source>
</reference>
<evidence type="ECO:0000256" key="1">
    <source>
        <dbReference type="SAM" id="SignalP"/>
    </source>
</evidence>
<dbReference type="Gene3D" id="3.90.226.10">
    <property type="entry name" value="2-enoyl-CoA Hydratase, Chain A, domain 1"/>
    <property type="match status" value="1"/>
</dbReference>
<dbReference type="AlphaFoldDB" id="A0A2H3HI34"/>
<dbReference type="SUPFAM" id="SSF52096">
    <property type="entry name" value="ClpP/crotonase"/>
    <property type="match status" value="1"/>
</dbReference>
<comment type="caution">
    <text evidence="2">The sequence shown here is derived from an EMBL/GenBank/DDBJ whole genome shotgun (WGS) entry which is preliminary data.</text>
</comment>
<dbReference type="InterPro" id="IPR001753">
    <property type="entry name" value="Enoyl-CoA_hydra/iso"/>
</dbReference>
<dbReference type="GO" id="GO:0006635">
    <property type="term" value="P:fatty acid beta-oxidation"/>
    <property type="evidence" value="ECO:0007669"/>
    <property type="project" value="TreeGrafter"/>
</dbReference>
<name>A0A2H3HI34_FUSOX</name>
<keyword evidence="1" id="KW-0732">Signal</keyword>
<dbReference type="InterPro" id="IPR029045">
    <property type="entry name" value="ClpP/crotonase-like_dom_sf"/>
</dbReference>
<gene>
    <name evidence="2" type="ORF">AU210_005584</name>
</gene>
<proteinExistence type="predicted"/>
<evidence type="ECO:0000313" key="2">
    <source>
        <dbReference type="EMBL" id="PCD37079.1"/>
    </source>
</evidence>
<feature type="chain" id="PRO_5013769848" description="Enoyl-CoA hydratase" evidence="1">
    <location>
        <begin position="22"/>
        <end position="294"/>
    </location>
</feature>
<dbReference type="CDD" id="cd06558">
    <property type="entry name" value="crotonase-like"/>
    <property type="match status" value="1"/>
</dbReference>
<dbReference type="PANTHER" id="PTHR11941:SF54">
    <property type="entry name" value="ENOYL-COA HYDRATASE, MITOCHONDRIAL"/>
    <property type="match status" value="1"/>
</dbReference>
<reference evidence="2 3" key="1">
    <citation type="journal article" date="2016" name="Environ. Microbiol.">
        <title>Effector profiles distinguish formae speciales of Fusarium oxysporum.</title>
        <authorList>
            <person name="van Dam P."/>
            <person name="Fokkens L."/>
            <person name="Schmidt S.M."/>
            <person name="Linmans J.H."/>
            <person name="Kistler H.C."/>
            <person name="Ma L.J."/>
            <person name="Rep M."/>
        </authorList>
    </citation>
    <scope>NUCLEOTIDE SEQUENCE [LARGE SCALE GENOMIC DNA]</scope>
    <source>
        <strain evidence="2 3">Forc016</strain>
    </source>
</reference>